<evidence type="ECO:0000313" key="9">
    <source>
        <dbReference type="EMBL" id="OCT44123.1"/>
    </source>
</evidence>
<keyword evidence="4" id="KW-0539">Nucleus</keyword>
<dbReference type="Pfam" id="PF03914">
    <property type="entry name" value="CBF"/>
    <property type="match status" value="1"/>
</dbReference>
<name>A0A1C1C6F1_9EURO</name>
<comment type="function">
    <text evidence="5">Required for synthesis of 60S ribosomal subunits and the transport of pre-ribosomes from the nucleoplasm to the cytoplasm.</text>
</comment>
<reference evidence="10" key="1">
    <citation type="submission" date="2015-07" db="EMBL/GenBank/DDBJ databases">
        <authorList>
            <person name="Teixeira M.M."/>
            <person name="Souza R.C."/>
            <person name="Almeida L.G."/>
            <person name="Vicente V.A."/>
            <person name="de Hoog S."/>
            <person name="Bocca A.L."/>
            <person name="de Almeida S.R."/>
            <person name="Vasconcelos A.T."/>
            <person name="Felipe M.S."/>
        </authorList>
    </citation>
    <scope>NUCLEOTIDE SEQUENCE [LARGE SCALE GENOMIC DNA]</scope>
    <source>
        <strain evidence="10">KSF</strain>
    </source>
</reference>
<comment type="caution">
    <text evidence="9">The sequence shown here is derived from an EMBL/GenBank/DDBJ whole genome shotgun (WGS) entry which is preliminary data.</text>
</comment>
<dbReference type="PIRSF" id="PIRSF028977">
    <property type="entry name" value="Nucleolar_complex_p3"/>
    <property type="match status" value="1"/>
</dbReference>
<dbReference type="PANTHER" id="PTHR14428:SF5">
    <property type="entry name" value="NUCLEOLAR COMPLEX PROTEIN 3 HOMOLOG"/>
    <property type="match status" value="1"/>
</dbReference>
<dbReference type="GO" id="GO:0042254">
    <property type="term" value="P:ribosome biogenesis"/>
    <property type="evidence" value="ECO:0007669"/>
    <property type="project" value="UniProtKB-KW"/>
</dbReference>
<accession>A0A1C1C6F1</accession>
<dbReference type="InterPro" id="IPR016903">
    <property type="entry name" value="Nucleolar_cplx-assoc_3"/>
</dbReference>
<dbReference type="VEuPathDB" id="FungiDB:G647_01059"/>
<keyword evidence="10" id="KW-1185">Reference proteome</keyword>
<feature type="region of interest" description="Disordered" evidence="6">
    <location>
        <begin position="454"/>
        <end position="488"/>
    </location>
</feature>
<comment type="subcellular location">
    <subcellularLocation>
        <location evidence="1 5">Nucleus</location>
        <location evidence="1 5">Nucleolus</location>
    </subcellularLocation>
</comment>
<feature type="region of interest" description="Disordered" evidence="6">
    <location>
        <begin position="332"/>
        <end position="373"/>
    </location>
</feature>
<evidence type="ECO:0000313" key="10">
    <source>
        <dbReference type="Proteomes" id="UP000094526"/>
    </source>
</evidence>
<feature type="region of interest" description="Disordered" evidence="6">
    <location>
        <begin position="44"/>
        <end position="113"/>
    </location>
</feature>
<feature type="region of interest" description="Disordered" evidence="6">
    <location>
        <begin position="548"/>
        <end position="578"/>
    </location>
</feature>
<dbReference type="InterPro" id="IPR011501">
    <property type="entry name" value="Noc3_N"/>
</dbReference>
<evidence type="ECO:0000256" key="5">
    <source>
        <dbReference type="PIRNR" id="PIRNR028977"/>
    </source>
</evidence>
<dbReference type="VEuPathDB" id="FungiDB:CLCR_00581"/>
<dbReference type="Pfam" id="PF07540">
    <property type="entry name" value="NOC3p"/>
    <property type="match status" value="1"/>
</dbReference>
<dbReference type="AlphaFoldDB" id="A0A1C1C6F1"/>
<feature type="compositionally biased region" description="Polar residues" evidence="6">
    <location>
        <begin position="95"/>
        <end position="112"/>
    </location>
</feature>
<gene>
    <name evidence="9" type="ORF">CLCR_00581</name>
</gene>
<evidence type="ECO:0000256" key="3">
    <source>
        <dbReference type="ARBA" id="ARBA00023054"/>
    </source>
</evidence>
<evidence type="ECO:0000256" key="1">
    <source>
        <dbReference type="ARBA" id="ARBA00004604"/>
    </source>
</evidence>
<dbReference type="OrthoDB" id="10263597at2759"/>
<feature type="compositionally biased region" description="Basic residues" evidence="6">
    <location>
        <begin position="1"/>
        <end position="12"/>
    </location>
</feature>
<dbReference type="InterPro" id="IPR005612">
    <property type="entry name" value="CCAAT-binding_factor"/>
</dbReference>
<sequence>MGHGRPAKRRRLTPPVGDSKVSETGKAADLFTRVADWDLEQEYERRSRAKKTKESTRLPIKTAEGTVRQVQAPREAEDADSDSFLGSGTDDEDVTAQQSTPPTDSEPQSTPQIPVKQQVLSAKEEIARLATLLNEDPEEHSSSFKKLAQLSTPTSPVAVQKLVLAAQAAVYKDNIPGYRIRSYKDEELGNKISKDVRKTRQYEHALVTGYHGYVKQLSSLAKNRKGDAEHRSLRSVAINCVCTLLLSVPHFNFRTELLNVLVHELCSREATAEFSKCIDTLEKFFSNDEDGAPSLEAVSLLTKTMKAKDYRVREETLNTFFQLRLLSELPPAGSTDKDEGSDAASKIHGRKIKKEKSQHMTKKERKLRKERRAVEKDMAEASALVNHEEREKLQSETLKLVFVTYFRVLKQRVPWLMGAVLEGLARYAHLINQDLFGDLLEALKEIVAQAQAQAQADDDDPLSPAHDLNSVTDEESGAVETPNGATMRNLTRESLLATQTAFTLLSGQDASRAASTLNLDLSFFTAHTYRAIYPLSLDADIELGPKSLRLPDPHSASTSPSTGNVNGSGNGTGNANANANGKSMKVNISTPILLLTRVLTSILLSPSAPPPTLTALAFFKRLLTVSMQLPEKSCLAVLALLHKVADRHARKIEPLWYSDERKGDGVFNGRSDSVEGTNVLSVGTGVWEVEIMKRHFCPAVREAVGKVEAVVRDLQT</sequence>
<keyword evidence="3" id="KW-0175">Coiled coil</keyword>
<keyword evidence="5" id="KW-0690">Ribosome biogenesis</keyword>
<dbReference type="EMBL" id="LGRB01000021">
    <property type="protein sequence ID" value="OCT44123.1"/>
    <property type="molecule type" value="Genomic_DNA"/>
</dbReference>
<evidence type="ECO:0000256" key="4">
    <source>
        <dbReference type="ARBA" id="ARBA00023242"/>
    </source>
</evidence>
<dbReference type="eggNOG" id="KOG2153">
    <property type="taxonomic scope" value="Eukaryota"/>
</dbReference>
<feature type="compositionally biased region" description="Basic and acidic residues" evidence="6">
    <location>
        <begin position="44"/>
        <end position="56"/>
    </location>
</feature>
<dbReference type="GO" id="GO:0006270">
    <property type="term" value="P:DNA replication initiation"/>
    <property type="evidence" value="ECO:0007669"/>
    <property type="project" value="TreeGrafter"/>
</dbReference>
<dbReference type="GO" id="GO:0005730">
    <property type="term" value="C:nucleolus"/>
    <property type="evidence" value="ECO:0007669"/>
    <property type="project" value="UniProtKB-SubCell"/>
</dbReference>
<dbReference type="Proteomes" id="UP000094526">
    <property type="component" value="Unassembled WGS sequence"/>
</dbReference>
<organism evidence="9 10">
    <name type="scientific">Cladophialophora carrionii</name>
    <dbReference type="NCBI Taxonomy" id="86049"/>
    <lineage>
        <taxon>Eukaryota</taxon>
        <taxon>Fungi</taxon>
        <taxon>Dikarya</taxon>
        <taxon>Ascomycota</taxon>
        <taxon>Pezizomycotina</taxon>
        <taxon>Eurotiomycetes</taxon>
        <taxon>Chaetothyriomycetidae</taxon>
        <taxon>Chaetothyriales</taxon>
        <taxon>Herpotrichiellaceae</taxon>
        <taxon>Cladophialophora</taxon>
    </lineage>
</organism>
<feature type="compositionally biased region" description="Basic residues" evidence="6">
    <location>
        <begin position="347"/>
        <end position="371"/>
    </location>
</feature>
<dbReference type="GO" id="GO:0003682">
    <property type="term" value="F:chromatin binding"/>
    <property type="evidence" value="ECO:0007669"/>
    <property type="project" value="TreeGrafter"/>
</dbReference>
<feature type="domain" description="Nucleolar complex-associated protein 3 N-terminal" evidence="8">
    <location>
        <begin position="122"/>
        <end position="213"/>
    </location>
</feature>
<evidence type="ECO:0000259" key="7">
    <source>
        <dbReference type="Pfam" id="PF03914"/>
    </source>
</evidence>
<comment type="similarity">
    <text evidence="2 5">Belongs to the CBF/MAK21 family.</text>
</comment>
<proteinExistence type="inferred from homology"/>
<evidence type="ECO:0000256" key="6">
    <source>
        <dbReference type="SAM" id="MobiDB-lite"/>
    </source>
</evidence>
<dbReference type="STRING" id="86049.A0A1C1C6F1"/>
<evidence type="ECO:0000259" key="8">
    <source>
        <dbReference type="Pfam" id="PF07540"/>
    </source>
</evidence>
<dbReference type="PANTHER" id="PTHR14428">
    <property type="entry name" value="NUCLEOLAR COMPLEX PROTEIN 3"/>
    <property type="match status" value="1"/>
</dbReference>
<feature type="region of interest" description="Disordered" evidence="6">
    <location>
        <begin position="1"/>
        <end position="27"/>
    </location>
</feature>
<protein>
    <recommendedName>
        <fullName evidence="5">Nucleolar complex-associated protein 3</fullName>
    </recommendedName>
</protein>
<evidence type="ECO:0000256" key="2">
    <source>
        <dbReference type="ARBA" id="ARBA00007797"/>
    </source>
</evidence>
<feature type="domain" description="CCAAT-binding factor" evidence="7">
    <location>
        <begin position="494"/>
        <end position="703"/>
    </location>
</feature>